<name>A0ACC1TC53_9APHY</name>
<gene>
    <name evidence="1" type="ORF">NM688_g1245</name>
</gene>
<accession>A0ACC1TC53</accession>
<proteinExistence type="predicted"/>
<organism evidence="1 2">
    <name type="scientific">Phlebia brevispora</name>
    <dbReference type="NCBI Taxonomy" id="194682"/>
    <lineage>
        <taxon>Eukaryota</taxon>
        <taxon>Fungi</taxon>
        <taxon>Dikarya</taxon>
        <taxon>Basidiomycota</taxon>
        <taxon>Agaricomycotina</taxon>
        <taxon>Agaricomycetes</taxon>
        <taxon>Polyporales</taxon>
        <taxon>Meruliaceae</taxon>
        <taxon>Phlebia</taxon>
    </lineage>
</organism>
<sequence>MASLADFHENAVIRLVLATSTPSNFGLSPDSEALWICGRSTRRLGGVLRRDTPIPPELAAGSRLPKNVLGKPDVLPFGIRLLDAVSTYQAATAARVGKLNIVDQRMISAGVCGCYKALPGEPQGNVHRIAPCPSAPRFAMPSLQASDSQSEIKDIPSTNVEAVIIPEIGQSSPVGDEPPSKDLRFWMVFVACCVSMLLSALEFTAVSTALPTIVHDLSGDDFVWVASAYALASTALLPASGGMAEIFGRRVTMLCLLSFFALGSALCGAAQSMNWLIAARAVQGAGGGGILSMGTIIVADIVPLRERGLYNAVLGLTWALASAIGPLVGGAFASTGKWRWLFYLNLPICGVAAALVFLFLRLRTPSGSFREKITRMDWLGNLLIISSSSACVLALTWGGIRYAWTSARVLTPLLLGLVGIGVFLVYEARWAKKPIVPFMLLSNRTSLSGHIQNFINPILMIAVVCSSPLSSLLVLCLICLVQITCRPTIRRARAHHPLDLALTMLGMSLTIGPIFILTGISIQRTNCYRVQLWMGWAFMMLAMGVMTTLHADVPLAQAVCLPMLFCFGSGMLYPASYFPVLAPLPVTENAHALAFFSFCRSFAQVWGVTIGSVVLQTQLKRRLPASFTSQLPGGVAIAYSAIPVIHALPEPELGEVREAFASSLAVIWQVMIGIGGIGCLASLAMKGLPLHTNVDEKWGMEEKQDPKLEDPVKV</sequence>
<dbReference type="Proteomes" id="UP001148662">
    <property type="component" value="Unassembled WGS sequence"/>
</dbReference>
<dbReference type="EMBL" id="JANHOG010000127">
    <property type="protein sequence ID" value="KAJ3557853.1"/>
    <property type="molecule type" value="Genomic_DNA"/>
</dbReference>
<protein>
    <submittedName>
        <fullName evidence="1">Uncharacterized protein</fullName>
    </submittedName>
</protein>
<comment type="caution">
    <text evidence="1">The sequence shown here is derived from an EMBL/GenBank/DDBJ whole genome shotgun (WGS) entry which is preliminary data.</text>
</comment>
<evidence type="ECO:0000313" key="2">
    <source>
        <dbReference type="Proteomes" id="UP001148662"/>
    </source>
</evidence>
<keyword evidence="2" id="KW-1185">Reference proteome</keyword>
<reference evidence="1" key="1">
    <citation type="submission" date="2022-07" db="EMBL/GenBank/DDBJ databases">
        <title>Genome Sequence of Phlebia brevispora.</title>
        <authorList>
            <person name="Buettner E."/>
        </authorList>
    </citation>
    <scope>NUCLEOTIDE SEQUENCE</scope>
    <source>
        <strain evidence="1">MPL23</strain>
    </source>
</reference>
<evidence type="ECO:0000313" key="1">
    <source>
        <dbReference type="EMBL" id="KAJ3557853.1"/>
    </source>
</evidence>